<keyword evidence="10" id="KW-1185">Reference proteome</keyword>
<evidence type="ECO:0000256" key="3">
    <source>
        <dbReference type="ARBA" id="ARBA00022701"/>
    </source>
</evidence>
<feature type="region of interest" description="Disordered" evidence="8">
    <location>
        <begin position="1"/>
        <end position="24"/>
    </location>
</feature>
<keyword evidence="6" id="KW-0206">Cytoskeleton</keyword>
<evidence type="ECO:0000256" key="4">
    <source>
        <dbReference type="ARBA" id="ARBA00022741"/>
    </source>
</evidence>
<name>A0A699Y9D3_HAELA</name>
<sequence length="91" mass="9865">AGRAGAQPGMSGEGASDSDSDPEAFFQRRVMKPLPAHLAGELRDLGAAITRDIFTDNPNVRWEDIAGLDTAKRLLKEAVVQPLKYPELFTV</sequence>
<evidence type="ECO:0000256" key="6">
    <source>
        <dbReference type="ARBA" id="ARBA00023212"/>
    </source>
</evidence>
<keyword evidence="7" id="KW-0413">Isomerase</keyword>
<dbReference type="AlphaFoldDB" id="A0A699Y9D3"/>
<dbReference type="Gene3D" id="3.40.50.300">
    <property type="entry name" value="P-loop containing nucleotide triphosphate hydrolases"/>
    <property type="match status" value="1"/>
</dbReference>
<accession>A0A699Y9D3</accession>
<dbReference type="InterPro" id="IPR027417">
    <property type="entry name" value="P-loop_NTPase"/>
</dbReference>
<dbReference type="PANTHER" id="PTHR23074">
    <property type="entry name" value="AAA DOMAIN-CONTAINING"/>
    <property type="match status" value="1"/>
</dbReference>
<organism evidence="9 10">
    <name type="scientific">Haematococcus lacustris</name>
    <name type="common">Green alga</name>
    <name type="synonym">Haematococcus pluvialis</name>
    <dbReference type="NCBI Taxonomy" id="44745"/>
    <lineage>
        <taxon>Eukaryota</taxon>
        <taxon>Viridiplantae</taxon>
        <taxon>Chlorophyta</taxon>
        <taxon>core chlorophytes</taxon>
        <taxon>Chlorophyceae</taxon>
        <taxon>CS clade</taxon>
        <taxon>Chlamydomonadales</taxon>
        <taxon>Haematococcaceae</taxon>
        <taxon>Haematococcus</taxon>
    </lineage>
</organism>
<dbReference type="GO" id="GO:0016887">
    <property type="term" value="F:ATP hydrolysis activity"/>
    <property type="evidence" value="ECO:0007669"/>
    <property type="project" value="TreeGrafter"/>
</dbReference>
<evidence type="ECO:0000256" key="1">
    <source>
        <dbReference type="ARBA" id="ARBA00004186"/>
    </source>
</evidence>
<keyword evidence="5" id="KW-0067">ATP-binding</keyword>
<evidence type="ECO:0000313" key="9">
    <source>
        <dbReference type="EMBL" id="GFH06790.1"/>
    </source>
</evidence>
<evidence type="ECO:0000256" key="2">
    <source>
        <dbReference type="ARBA" id="ARBA00022490"/>
    </source>
</evidence>
<dbReference type="GO" id="GO:0005524">
    <property type="term" value="F:ATP binding"/>
    <property type="evidence" value="ECO:0007669"/>
    <property type="project" value="UniProtKB-KW"/>
</dbReference>
<keyword evidence="4" id="KW-0547">Nucleotide-binding</keyword>
<dbReference type="PANTHER" id="PTHR23074:SF78">
    <property type="entry name" value="KATANIN P60 ATPASE-CONTAINING SUBUNIT A-LIKE 2"/>
    <property type="match status" value="1"/>
</dbReference>
<proteinExistence type="predicted"/>
<dbReference type="GO" id="GO:0016853">
    <property type="term" value="F:isomerase activity"/>
    <property type="evidence" value="ECO:0007669"/>
    <property type="project" value="UniProtKB-KW"/>
</dbReference>
<keyword evidence="3" id="KW-0493">Microtubule</keyword>
<feature type="non-terminal residue" evidence="9">
    <location>
        <position position="1"/>
    </location>
</feature>
<dbReference type="EMBL" id="BLLF01000056">
    <property type="protein sequence ID" value="GFH06790.1"/>
    <property type="molecule type" value="Genomic_DNA"/>
</dbReference>
<comment type="caution">
    <text evidence="9">The sequence shown here is derived from an EMBL/GenBank/DDBJ whole genome shotgun (WGS) entry which is preliminary data.</text>
</comment>
<protein>
    <submittedName>
        <fullName evidence="9">p60 katanin-like 2</fullName>
    </submittedName>
</protein>
<evidence type="ECO:0000256" key="5">
    <source>
        <dbReference type="ARBA" id="ARBA00022840"/>
    </source>
</evidence>
<dbReference type="InterPro" id="IPR050304">
    <property type="entry name" value="MT-severing_AAA_ATPase"/>
</dbReference>
<dbReference type="GO" id="GO:0005819">
    <property type="term" value="C:spindle"/>
    <property type="evidence" value="ECO:0007669"/>
    <property type="project" value="UniProtKB-SubCell"/>
</dbReference>
<evidence type="ECO:0000256" key="7">
    <source>
        <dbReference type="ARBA" id="ARBA00023235"/>
    </source>
</evidence>
<gene>
    <name evidence="9" type="ORF">HaLaN_01485</name>
</gene>
<evidence type="ECO:0000256" key="8">
    <source>
        <dbReference type="SAM" id="MobiDB-lite"/>
    </source>
</evidence>
<evidence type="ECO:0000313" key="10">
    <source>
        <dbReference type="Proteomes" id="UP000485058"/>
    </source>
</evidence>
<comment type="subcellular location">
    <subcellularLocation>
        <location evidence="1">Cytoplasm</location>
        <location evidence="1">Cytoskeleton</location>
        <location evidence="1">Spindle</location>
    </subcellularLocation>
</comment>
<reference evidence="9 10" key="1">
    <citation type="submission" date="2020-02" db="EMBL/GenBank/DDBJ databases">
        <title>Draft genome sequence of Haematococcus lacustris strain NIES-144.</title>
        <authorList>
            <person name="Morimoto D."/>
            <person name="Nakagawa S."/>
            <person name="Yoshida T."/>
            <person name="Sawayama S."/>
        </authorList>
    </citation>
    <scope>NUCLEOTIDE SEQUENCE [LARGE SCALE GENOMIC DNA]</scope>
    <source>
        <strain evidence="9 10">NIES-144</strain>
    </source>
</reference>
<dbReference type="Proteomes" id="UP000485058">
    <property type="component" value="Unassembled WGS sequence"/>
</dbReference>
<keyword evidence="2" id="KW-0963">Cytoplasm</keyword>
<dbReference type="GO" id="GO:0005874">
    <property type="term" value="C:microtubule"/>
    <property type="evidence" value="ECO:0007669"/>
    <property type="project" value="UniProtKB-KW"/>
</dbReference>